<feature type="transmembrane region" description="Helical" evidence="6">
    <location>
        <begin position="407"/>
        <end position="427"/>
    </location>
</feature>
<feature type="transmembrane region" description="Helical" evidence="6">
    <location>
        <begin position="124"/>
        <end position="146"/>
    </location>
</feature>
<keyword evidence="4 6" id="KW-0472">Membrane</keyword>
<sequence length="550" mass="59547">MTTTSERTPLLARVSSGDKASSKTKTLASWLFCEEHRILFAGFLITFAFSVTQVPIFYAFHIMVCDVYFDSHPPYHGHGDRCSINPVTATTSWQYSIMGMSTTFCGVLNLFIAGWTVKKIGPRAALLIQTCVPVIRLVVQITGLTIGKELGMLMMQLSQSITIVGGPVGYVLIINIIVGEVVEPIRRTAVFGQLQGCLMLGNGVGVLLGGVVGDAIEIRAPFCIAFVSFLLASTFARFTLPYISVESMSDGKQRANAGLLAPLRVLKPQGLRLPSGAKRKHYGVIFLCTGIFVGVIATDYAPFLIQMYATAMFDFTQADNGPLMAGFSFMRSFFLIFIFPRIITFGRDVWAGRANKGPAREPSEADEIPTSPGQMDAPTAAAEQADVIHPTDPAAPRETWSGYHFDLFFLRGSLLVDGLLTTLTAFATEWWHIYLAAFLLPFGSGTAPAAKGVITQMCPESQRADALNAVTLIENIARMVTQGLFGFIFASLATIGKAYTTFFVNAAIAIVGLLVLLLSHFPPAGSELVDEASEEDEGGEEDERAPLART</sequence>
<organism evidence="7 8">
    <name type="scientific">Emericellopsis atlantica</name>
    <dbReference type="NCBI Taxonomy" id="2614577"/>
    <lineage>
        <taxon>Eukaryota</taxon>
        <taxon>Fungi</taxon>
        <taxon>Dikarya</taxon>
        <taxon>Ascomycota</taxon>
        <taxon>Pezizomycotina</taxon>
        <taxon>Sordariomycetes</taxon>
        <taxon>Hypocreomycetidae</taxon>
        <taxon>Hypocreales</taxon>
        <taxon>Bionectriaceae</taxon>
        <taxon>Emericellopsis</taxon>
    </lineage>
</organism>
<name>A0A9P7ZPA9_9HYPO</name>
<feature type="transmembrane region" description="Helical" evidence="6">
    <location>
        <begin position="218"/>
        <end position="240"/>
    </location>
</feature>
<dbReference type="PANTHER" id="PTHR23507:SF13">
    <property type="entry name" value="MFS GENERAL SUBSTRATE TRANSPORTER"/>
    <property type="match status" value="1"/>
</dbReference>
<dbReference type="PANTHER" id="PTHR23507">
    <property type="entry name" value="ZGC:174356"/>
    <property type="match status" value="1"/>
</dbReference>
<feature type="transmembrane region" description="Helical" evidence="6">
    <location>
        <begin position="323"/>
        <end position="343"/>
    </location>
</feature>
<comment type="caution">
    <text evidence="7">The sequence shown here is derived from an EMBL/GenBank/DDBJ whole genome shotgun (WGS) entry which is preliminary data.</text>
</comment>
<feature type="transmembrane region" description="Helical" evidence="6">
    <location>
        <begin position="158"/>
        <end position="178"/>
    </location>
</feature>
<feature type="transmembrane region" description="Helical" evidence="6">
    <location>
        <begin position="502"/>
        <end position="521"/>
    </location>
</feature>
<feature type="region of interest" description="Disordered" evidence="5">
    <location>
        <begin position="528"/>
        <end position="550"/>
    </location>
</feature>
<dbReference type="Gene3D" id="1.20.1250.20">
    <property type="entry name" value="MFS general substrate transporter like domains"/>
    <property type="match status" value="2"/>
</dbReference>
<evidence type="ECO:0000256" key="6">
    <source>
        <dbReference type="SAM" id="Phobius"/>
    </source>
</evidence>
<dbReference type="InterPro" id="IPR036259">
    <property type="entry name" value="MFS_trans_sf"/>
</dbReference>
<evidence type="ECO:0000256" key="2">
    <source>
        <dbReference type="ARBA" id="ARBA00022692"/>
    </source>
</evidence>
<protein>
    <submittedName>
        <fullName evidence="7">Uncharacterized protein</fullName>
    </submittedName>
</protein>
<dbReference type="InterPro" id="IPR011701">
    <property type="entry name" value="MFS"/>
</dbReference>
<proteinExistence type="predicted"/>
<feature type="transmembrane region" description="Helical" evidence="6">
    <location>
        <begin position="282"/>
        <end position="303"/>
    </location>
</feature>
<evidence type="ECO:0000256" key="3">
    <source>
        <dbReference type="ARBA" id="ARBA00022989"/>
    </source>
</evidence>
<dbReference type="AlphaFoldDB" id="A0A9P7ZPA9"/>
<feature type="compositionally biased region" description="Acidic residues" evidence="5">
    <location>
        <begin position="528"/>
        <end position="543"/>
    </location>
</feature>
<dbReference type="Pfam" id="PF07690">
    <property type="entry name" value="MFS_1"/>
    <property type="match status" value="1"/>
</dbReference>
<dbReference type="SUPFAM" id="SSF103473">
    <property type="entry name" value="MFS general substrate transporter"/>
    <property type="match status" value="2"/>
</dbReference>
<keyword evidence="3 6" id="KW-1133">Transmembrane helix</keyword>
<gene>
    <name evidence="7" type="ORF">F5Z01DRAFT_680760</name>
</gene>
<feature type="transmembrane region" description="Helical" evidence="6">
    <location>
        <begin position="93"/>
        <end position="112"/>
    </location>
</feature>
<keyword evidence="2 6" id="KW-0812">Transmembrane</keyword>
<feature type="transmembrane region" description="Helical" evidence="6">
    <location>
        <begin position="38"/>
        <end position="60"/>
    </location>
</feature>
<dbReference type="GeneID" id="70296526"/>
<evidence type="ECO:0000256" key="4">
    <source>
        <dbReference type="ARBA" id="ARBA00023136"/>
    </source>
</evidence>
<dbReference type="OrthoDB" id="5204190at2759"/>
<comment type="subcellular location">
    <subcellularLocation>
        <location evidence="1">Membrane</location>
        <topology evidence="1">Multi-pass membrane protein</topology>
    </subcellularLocation>
</comment>
<dbReference type="GO" id="GO:0022857">
    <property type="term" value="F:transmembrane transporter activity"/>
    <property type="evidence" value="ECO:0007669"/>
    <property type="project" value="InterPro"/>
</dbReference>
<dbReference type="RefSeq" id="XP_046119713.1">
    <property type="nucleotide sequence ID" value="XM_046265623.1"/>
</dbReference>
<accession>A0A9P7ZPA9</accession>
<evidence type="ECO:0000313" key="8">
    <source>
        <dbReference type="Proteomes" id="UP000887229"/>
    </source>
</evidence>
<dbReference type="Proteomes" id="UP000887229">
    <property type="component" value="Unassembled WGS sequence"/>
</dbReference>
<feature type="transmembrane region" description="Helical" evidence="6">
    <location>
        <begin position="475"/>
        <end position="496"/>
    </location>
</feature>
<evidence type="ECO:0000313" key="7">
    <source>
        <dbReference type="EMBL" id="KAG9255789.1"/>
    </source>
</evidence>
<reference evidence="7" key="1">
    <citation type="journal article" date="2021" name="IMA Fungus">
        <title>Genomic characterization of three marine fungi, including Emericellopsis atlantica sp. nov. with signatures of a generalist lifestyle and marine biomass degradation.</title>
        <authorList>
            <person name="Hagestad O.C."/>
            <person name="Hou L."/>
            <person name="Andersen J.H."/>
            <person name="Hansen E.H."/>
            <person name="Altermark B."/>
            <person name="Li C."/>
            <person name="Kuhnert E."/>
            <person name="Cox R.J."/>
            <person name="Crous P.W."/>
            <person name="Spatafora J.W."/>
            <person name="Lail K."/>
            <person name="Amirebrahimi M."/>
            <person name="Lipzen A."/>
            <person name="Pangilinan J."/>
            <person name="Andreopoulos W."/>
            <person name="Hayes R.D."/>
            <person name="Ng V."/>
            <person name="Grigoriev I.V."/>
            <person name="Jackson S.A."/>
            <person name="Sutton T.D.S."/>
            <person name="Dobson A.D.W."/>
            <person name="Rama T."/>
        </authorList>
    </citation>
    <scope>NUCLEOTIDE SEQUENCE</scope>
    <source>
        <strain evidence="7">TS7</strain>
    </source>
</reference>
<dbReference type="GO" id="GO:0016020">
    <property type="term" value="C:membrane"/>
    <property type="evidence" value="ECO:0007669"/>
    <property type="project" value="UniProtKB-SubCell"/>
</dbReference>
<keyword evidence="8" id="KW-1185">Reference proteome</keyword>
<feature type="transmembrane region" description="Helical" evidence="6">
    <location>
        <begin position="190"/>
        <end position="212"/>
    </location>
</feature>
<evidence type="ECO:0000256" key="5">
    <source>
        <dbReference type="SAM" id="MobiDB-lite"/>
    </source>
</evidence>
<dbReference type="EMBL" id="MU251250">
    <property type="protein sequence ID" value="KAG9255789.1"/>
    <property type="molecule type" value="Genomic_DNA"/>
</dbReference>
<evidence type="ECO:0000256" key="1">
    <source>
        <dbReference type="ARBA" id="ARBA00004141"/>
    </source>
</evidence>
<feature type="region of interest" description="Disordered" evidence="5">
    <location>
        <begin position="356"/>
        <end position="376"/>
    </location>
</feature>